<dbReference type="PANTHER" id="PTHR43877:SF2">
    <property type="entry name" value="AMINOALKYLPHOSPHONATE N-ACETYLTRANSFERASE-RELATED"/>
    <property type="match status" value="1"/>
</dbReference>
<dbReference type="CDD" id="cd04301">
    <property type="entry name" value="NAT_SF"/>
    <property type="match status" value="1"/>
</dbReference>
<dbReference type="GO" id="GO:0016747">
    <property type="term" value="F:acyltransferase activity, transferring groups other than amino-acyl groups"/>
    <property type="evidence" value="ECO:0007669"/>
    <property type="project" value="InterPro"/>
</dbReference>
<feature type="domain" description="N-acetyltransferase" evidence="3">
    <location>
        <begin position="4"/>
        <end position="152"/>
    </location>
</feature>
<dbReference type="PANTHER" id="PTHR43877">
    <property type="entry name" value="AMINOALKYLPHOSPHONATE N-ACETYLTRANSFERASE-RELATED-RELATED"/>
    <property type="match status" value="1"/>
</dbReference>
<evidence type="ECO:0000256" key="2">
    <source>
        <dbReference type="ARBA" id="ARBA00023315"/>
    </source>
</evidence>
<name>A0A3B1BLN5_9ZZZZ</name>
<protein>
    <recommendedName>
        <fullName evidence="3">N-acetyltransferase domain-containing protein</fullName>
    </recommendedName>
</protein>
<dbReference type="Pfam" id="PF00583">
    <property type="entry name" value="Acetyltransf_1"/>
    <property type="match status" value="1"/>
</dbReference>
<keyword evidence="1" id="KW-0808">Transferase</keyword>
<dbReference type="AlphaFoldDB" id="A0A3B1BLN5"/>
<dbReference type="SUPFAM" id="SSF55729">
    <property type="entry name" value="Acyl-CoA N-acyltransferases (Nat)"/>
    <property type="match status" value="1"/>
</dbReference>
<dbReference type="EMBL" id="UOFZ01000034">
    <property type="protein sequence ID" value="VAX12368.1"/>
    <property type="molecule type" value="Genomic_DNA"/>
</dbReference>
<dbReference type="InterPro" id="IPR016181">
    <property type="entry name" value="Acyl_CoA_acyltransferase"/>
</dbReference>
<keyword evidence="2" id="KW-0012">Acyltransferase</keyword>
<sequence>MTAAIIRTADEADIPSMLSLLEELFFLEPDFSFYPLKAEQGMRDLLQRPQSAVIFVLEVDRQVLGMASLQVLISTAEGGEVGLVEDVVIMPEYRERGLGKRLIAHIEAWAHERGLRRLQLLADRENNAAHRFYENVGWHLTRLRVFCRKDLN</sequence>
<dbReference type="InterPro" id="IPR000182">
    <property type="entry name" value="GNAT_dom"/>
</dbReference>
<reference evidence="4" key="1">
    <citation type="submission" date="2018-06" db="EMBL/GenBank/DDBJ databases">
        <authorList>
            <person name="Zhirakovskaya E."/>
        </authorList>
    </citation>
    <scope>NUCLEOTIDE SEQUENCE</scope>
</reference>
<gene>
    <name evidence="4" type="ORF">MNBD_GAMMA24-1234</name>
</gene>
<dbReference type="Gene3D" id="3.40.630.30">
    <property type="match status" value="1"/>
</dbReference>
<organism evidence="4">
    <name type="scientific">hydrothermal vent metagenome</name>
    <dbReference type="NCBI Taxonomy" id="652676"/>
    <lineage>
        <taxon>unclassified sequences</taxon>
        <taxon>metagenomes</taxon>
        <taxon>ecological metagenomes</taxon>
    </lineage>
</organism>
<proteinExistence type="predicted"/>
<evidence type="ECO:0000259" key="3">
    <source>
        <dbReference type="PROSITE" id="PS51186"/>
    </source>
</evidence>
<accession>A0A3B1BLN5</accession>
<evidence type="ECO:0000256" key="1">
    <source>
        <dbReference type="ARBA" id="ARBA00022679"/>
    </source>
</evidence>
<dbReference type="InterPro" id="IPR050832">
    <property type="entry name" value="Bact_Acetyltransf"/>
</dbReference>
<evidence type="ECO:0000313" key="4">
    <source>
        <dbReference type="EMBL" id="VAX12368.1"/>
    </source>
</evidence>
<dbReference type="PROSITE" id="PS51186">
    <property type="entry name" value="GNAT"/>
    <property type="match status" value="1"/>
</dbReference>